<keyword evidence="3" id="KW-1185">Reference proteome</keyword>
<protein>
    <recommendedName>
        <fullName evidence="1">ATP-grasp domain-containing protein</fullName>
    </recommendedName>
</protein>
<proteinExistence type="predicted"/>
<dbReference type="Proteomes" id="UP000009311">
    <property type="component" value="Unassembled WGS sequence"/>
</dbReference>
<dbReference type="OrthoDB" id="5355744at2"/>
<dbReference type="AlphaFoldDB" id="I7KL07"/>
<dbReference type="Pfam" id="PF14243">
    <property type="entry name" value="R2K_3"/>
    <property type="match status" value="1"/>
</dbReference>
<comment type="caution">
    <text evidence="2">The sequence shown here is derived from an EMBL/GenBank/DDBJ whole genome shotgun (WGS) entry which is preliminary data.</text>
</comment>
<dbReference type="STRING" id="1423790.BN53_02435"/>
<organism evidence="2 3">
    <name type="scientific">Lactobacillus pasteurii DSM 23907 = CRBIP 24.76</name>
    <dbReference type="NCBI Taxonomy" id="1423790"/>
    <lineage>
        <taxon>Bacteria</taxon>
        <taxon>Bacillati</taxon>
        <taxon>Bacillota</taxon>
        <taxon>Bacilli</taxon>
        <taxon>Lactobacillales</taxon>
        <taxon>Lactobacillaceae</taxon>
        <taxon>Lactobacillus</taxon>
    </lineage>
</organism>
<dbReference type="EMBL" id="CAKD01000013">
    <property type="protein sequence ID" value="CCI84959.1"/>
    <property type="molecule type" value="Genomic_DNA"/>
</dbReference>
<dbReference type="PATRIC" id="fig|1423790.3.peg.1050"/>
<dbReference type="InterPro" id="IPR025643">
    <property type="entry name" value="R2K_3"/>
</dbReference>
<evidence type="ECO:0000313" key="3">
    <source>
        <dbReference type="Proteomes" id="UP000009311"/>
    </source>
</evidence>
<evidence type="ECO:0000313" key="2">
    <source>
        <dbReference type="EMBL" id="CCI84959.1"/>
    </source>
</evidence>
<sequence length="62" mass="6614">MKPSKSLVGSIKSNFVTIDLARKVDGSLIITEMGDGQVSGLQELSAKDFYDAIARIEGNIGQ</sequence>
<gene>
    <name evidence="2" type="ORF">BN53_02435</name>
</gene>
<name>I7KL07_9LACO</name>
<feature type="domain" description="ATP-grasp" evidence="1">
    <location>
        <begin position="6"/>
        <end position="53"/>
    </location>
</feature>
<dbReference type="RefSeq" id="WP_009559515.1">
    <property type="nucleotide sequence ID" value="NZ_AYZN01000002.1"/>
</dbReference>
<accession>I7KL07</accession>
<evidence type="ECO:0000259" key="1">
    <source>
        <dbReference type="Pfam" id="PF14243"/>
    </source>
</evidence>
<reference evidence="2 3" key="1">
    <citation type="submission" date="2012-06" db="EMBL/GenBank/DDBJ databases">
        <title>Draft Genome Sequence of Lactobacillus pasteurii CRBIP 24.76T.</title>
        <authorList>
            <person name="Cousin S."/>
            <person name="Bouchier C."/>
            <person name="Loux V."/>
            <person name="Ma L."/>
            <person name="Creno S."/>
            <person name="Bizet C."/>
            <person name="Clermont D."/>
        </authorList>
    </citation>
    <scope>NUCLEOTIDE SEQUENCE [LARGE SCALE GENOMIC DNA]</scope>
    <source>
        <strain evidence="3">CRBIP 24.76T</strain>
    </source>
</reference>